<comment type="caution">
    <text evidence="2">The sequence shown here is derived from an EMBL/GenBank/DDBJ whole genome shotgun (WGS) entry which is preliminary data.</text>
</comment>
<dbReference type="AlphaFoldDB" id="A0A0G0UA53"/>
<organism evidence="2 3">
    <name type="scientific">Candidatus Woesebacteria bacterium GW2011_GWB1_41_10</name>
    <dbReference type="NCBI Taxonomy" id="1618577"/>
    <lineage>
        <taxon>Bacteria</taxon>
        <taxon>Candidatus Woeseibacteriota</taxon>
    </lineage>
</organism>
<evidence type="ECO:0000313" key="2">
    <source>
        <dbReference type="EMBL" id="KKR84171.1"/>
    </source>
</evidence>
<protein>
    <submittedName>
        <fullName evidence="2">Uncharacterized protein</fullName>
    </submittedName>
</protein>
<dbReference type="InterPro" id="IPR011042">
    <property type="entry name" value="6-blade_b-propeller_TolB-like"/>
</dbReference>
<dbReference type="Gene3D" id="2.120.10.30">
    <property type="entry name" value="TolB, C-terminal domain"/>
    <property type="match status" value="1"/>
</dbReference>
<dbReference type="Proteomes" id="UP000033858">
    <property type="component" value="Unassembled WGS sequence"/>
</dbReference>
<keyword evidence="1" id="KW-1133">Transmembrane helix</keyword>
<dbReference type="SUPFAM" id="SSF101898">
    <property type="entry name" value="NHL repeat"/>
    <property type="match status" value="1"/>
</dbReference>
<evidence type="ECO:0000313" key="3">
    <source>
        <dbReference type="Proteomes" id="UP000033858"/>
    </source>
</evidence>
<gene>
    <name evidence="2" type="ORF">UU32_C0049G0009</name>
</gene>
<keyword evidence="1" id="KW-0472">Membrane</keyword>
<feature type="transmembrane region" description="Helical" evidence="1">
    <location>
        <begin position="111"/>
        <end position="129"/>
    </location>
</feature>
<sequence>MLKATATPDSNFFTFDGARISIRVHAGEEVKINRGGRITTLATGRTGETLNVKGEVKTGDVFTVGIKTVSFYEVAKISPLEFLKKFVPDRKIVVKNEVGFEENSKSKKTTFSVGIILLAILVVSVGFGVRQKSVKEREEETARSEQEKTDRETAGFFETFPELFLDLTLLSSGFKGDIVSTSGGNLYVLDKNSKKIVSIEIANKKSGVVAGQGKLGEAFDLASYENRVFVLDAEGVKEVDEDIKTAVEKDWEGEVLIQTFAGNLYVLDKSAGAIYRFAGSDDTFGSRQNWLAASTKPDFTDAKSWTFDGAIYVLTGSKILKFSQGSPQTFSLAGEVLSVGAVYADEENQFLYVLDKENGKVFALEKDGKFKAQYSFETIKEVVSLIASESEGKIILLTGEKLLSIEMKHL</sequence>
<dbReference type="EMBL" id="LCAE01000049">
    <property type="protein sequence ID" value="KKR84171.1"/>
    <property type="molecule type" value="Genomic_DNA"/>
</dbReference>
<accession>A0A0G0UA53</accession>
<reference evidence="2 3" key="1">
    <citation type="journal article" date="2015" name="Nature">
        <title>rRNA introns, odd ribosomes, and small enigmatic genomes across a large radiation of phyla.</title>
        <authorList>
            <person name="Brown C.T."/>
            <person name="Hug L.A."/>
            <person name="Thomas B.C."/>
            <person name="Sharon I."/>
            <person name="Castelle C.J."/>
            <person name="Singh A."/>
            <person name="Wilkins M.J."/>
            <person name="Williams K.H."/>
            <person name="Banfield J.F."/>
        </authorList>
    </citation>
    <scope>NUCLEOTIDE SEQUENCE [LARGE SCALE GENOMIC DNA]</scope>
</reference>
<name>A0A0G0UA53_9BACT</name>
<evidence type="ECO:0000256" key="1">
    <source>
        <dbReference type="SAM" id="Phobius"/>
    </source>
</evidence>
<proteinExistence type="predicted"/>
<keyword evidence="1" id="KW-0812">Transmembrane</keyword>